<evidence type="ECO:0000259" key="6">
    <source>
        <dbReference type="Pfam" id="PF02770"/>
    </source>
</evidence>
<dbReference type="PANTHER" id="PTHR43884:SF19">
    <property type="entry name" value="ACYL-COA DEHYDROGENASE FADE4-RELATED"/>
    <property type="match status" value="1"/>
</dbReference>
<dbReference type="AlphaFoldDB" id="A0A0F0H0N8"/>
<dbReference type="CDD" id="cd00567">
    <property type="entry name" value="ACAD"/>
    <property type="match status" value="1"/>
</dbReference>
<dbReference type="Gene3D" id="2.40.110.10">
    <property type="entry name" value="Butyryl-CoA Dehydrogenase, subunit A, domain 2"/>
    <property type="match status" value="1"/>
</dbReference>
<organism evidence="7 8">
    <name type="scientific">Lentzea aerocolonigenes</name>
    <name type="common">Lechevalieria aerocolonigenes</name>
    <name type="synonym">Saccharothrix aerocolonigenes</name>
    <dbReference type="NCBI Taxonomy" id="68170"/>
    <lineage>
        <taxon>Bacteria</taxon>
        <taxon>Bacillati</taxon>
        <taxon>Actinomycetota</taxon>
        <taxon>Actinomycetes</taxon>
        <taxon>Pseudonocardiales</taxon>
        <taxon>Pseudonocardiaceae</taxon>
        <taxon>Lentzea</taxon>
    </lineage>
</organism>
<dbReference type="SUPFAM" id="SSF47203">
    <property type="entry name" value="Acyl-CoA dehydrogenase C-terminal domain-like"/>
    <property type="match status" value="1"/>
</dbReference>
<dbReference type="Pfam" id="PF00441">
    <property type="entry name" value="Acyl-CoA_dh_1"/>
    <property type="match status" value="1"/>
</dbReference>
<dbReference type="InterPro" id="IPR009100">
    <property type="entry name" value="AcylCoA_DH/oxidase_NM_dom_sf"/>
</dbReference>
<comment type="caution">
    <text evidence="7">The sequence shown here is derived from an EMBL/GenBank/DDBJ whole genome shotgun (WGS) entry which is preliminary data.</text>
</comment>
<evidence type="ECO:0000256" key="3">
    <source>
        <dbReference type="ARBA" id="ARBA00022827"/>
    </source>
</evidence>
<dbReference type="InterPro" id="IPR046373">
    <property type="entry name" value="Acyl-CoA_Oxase/DH_mid-dom_sf"/>
</dbReference>
<name>A0A0F0H0N8_LENAE</name>
<sequence length="531" mass="56220">MKVAELEALLSAHEHDAWSPEFLAAHDDHDRFPAEAVAVLDEAGFGRNYVLDRDSSFPGMTALIRAVARRDLTVAIAHGKTFLGSAPVWVAGTAAQVSAHADRVRAGEVVCWGLTERDHGADLLAGEFAAARLDDGWRLDGEKWLINNATRGGTACVLARTDPQGGARGFSVFLVDRSRLPEDAWQPLPKVLTHGIRGADISGFAAQGAVVGDDARVGEAGDGITVVLKALQLTRIACSGLSLGAADHALRIARDFATGRKLYGRLLADVPHVRQILGRAAATALTAEAVAVVATRSVHALPGELSVVSAIAKAFVPTQVQRLLGSVAELLGVRGFLTSAPGTGFAKLERDHRICGIFDGSTAVNRAALLAQMPRLGRLLRAERLDADGLRTTARLDAGLPAFDRDRLVLTSPTGCSLVQSLPAVASWAPDVLTEVDGLAETAAAFVPAIGGLPSEAFDLAARYERAYAIACCLHLWSENHQDSLLWTDGLWLRACLAVLLGRDDEEAFDAMAAVLLDWKTPAFSILGEAA</sequence>
<dbReference type="PATRIC" id="fig|68170.10.peg.5284"/>
<evidence type="ECO:0000259" key="5">
    <source>
        <dbReference type="Pfam" id="PF00441"/>
    </source>
</evidence>
<evidence type="ECO:0000256" key="1">
    <source>
        <dbReference type="ARBA" id="ARBA00009347"/>
    </source>
</evidence>
<dbReference type="SUPFAM" id="SSF56645">
    <property type="entry name" value="Acyl-CoA dehydrogenase NM domain-like"/>
    <property type="match status" value="1"/>
</dbReference>
<reference evidence="7 8" key="1">
    <citation type="submission" date="2015-02" db="EMBL/GenBank/DDBJ databases">
        <authorList>
            <person name="Ju K.-S."/>
            <person name="Doroghazi J.R."/>
            <person name="Metcalf W."/>
        </authorList>
    </citation>
    <scope>NUCLEOTIDE SEQUENCE [LARGE SCALE GENOMIC DNA]</scope>
    <source>
        <strain evidence="7 8">NRRL B-16140</strain>
    </source>
</reference>
<dbReference type="InterPro" id="IPR036250">
    <property type="entry name" value="AcylCo_DH-like_C"/>
</dbReference>
<feature type="domain" description="Acyl-CoA dehydrogenase/oxidase C-terminal" evidence="5">
    <location>
        <begin position="221"/>
        <end position="371"/>
    </location>
</feature>
<comment type="similarity">
    <text evidence="1 4">Belongs to the acyl-CoA dehydrogenase family.</text>
</comment>
<dbReference type="Gene3D" id="1.20.140.10">
    <property type="entry name" value="Butyryl-CoA Dehydrogenase, subunit A, domain 3"/>
    <property type="match status" value="1"/>
</dbReference>
<dbReference type="Pfam" id="PF02770">
    <property type="entry name" value="Acyl-CoA_dh_M"/>
    <property type="match status" value="1"/>
</dbReference>
<keyword evidence="3 4" id="KW-0274">FAD</keyword>
<dbReference type="RefSeq" id="WP_045313315.1">
    <property type="nucleotide sequence ID" value="NZ_JYJG01000141.1"/>
</dbReference>
<gene>
    <name evidence="7" type="ORF">UK23_21150</name>
</gene>
<evidence type="ECO:0000313" key="8">
    <source>
        <dbReference type="Proteomes" id="UP000033393"/>
    </source>
</evidence>
<keyword evidence="4" id="KW-0560">Oxidoreductase</keyword>
<keyword evidence="2 4" id="KW-0285">Flavoprotein</keyword>
<dbReference type="GO" id="GO:0003995">
    <property type="term" value="F:acyl-CoA dehydrogenase activity"/>
    <property type="evidence" value="ECO:0007669"/>
    <property type="project" value="TreeGrafter"/>
</dbReference>
<dbReference type="InterPro" id="IPR009075">
    <property type="entry name" value="AcylCo_DH/oxidase_C"/>
</dbReference>
<evidence type="ECO:0000256" key="2">
    <source>
        <dbReference type="ARBA" id="ARBA00022630"/>
    </source>
</evidence>
<dbReference type="EMBL" id="JYJG01000141">
    <property type="protein sequence ID" value="KJK47218.1"/>
    <property type="molecule type" value="Genomic_DNA"/>
</dbReference>
<evidence type="ECO:0000256" key="4">
    <source>
        <dbReference type="RuleBase" id="RU362125"/>
    </source>
</evidence>
<dbReference type="Proteomes" id="UP000033393">
    <property type="component" value="Unassembled WGS sequence"/>
</dbReference>
<dbReference type="OrthoDB" id="3666321at2"/>
<dbReference type="GO" id="GO:0005886">
    <property type="term" value="C:plasma membrane"/>
    <property type="evidence" value="ECO:0007669"/>
    <property type="project" value="TreeGrafter"/>
</dbReference>
<keyword evidence="8" id="KW-1185">Reference proteome</keyword>
<evidence type="ECO:0000313" key="7">
    <source>
        <dbReference type="EMBL" id="KJK47218.1"/>
    </source>
</evidence>
<comment type="cofactor">
    <cofactor evidence="4">
        <name>FAD</name>
        <dbReference type="ChEBI" id="CHEBI:57692"/>
    </cofactor>
</comment>
<accession>A0A0F0H0N8</accession>
<dbReference type="InterPro" id="IPR006091">
    <property type="entry name" value="Acyl-CoA_Oxase/DH_mid-dom"/>
</dbReference>
<feature type="domain" description="Acyl-CoA oxidase/dehydrogenase middle" evidence="6">
    <location>
        <begin position="111"/>
        <end position="181"/>
    </location>
</feature>
<proteinExistence type="inferred from homology"/>
<protein>
    <submittedName>
        <fullName evidence="7">Oxidoreductase</fullName>
    </submittedName>
</protein>
<dbReference type="PANTHER" id="PTHR43884">
    <property type="entry name" value="ACYL-COA DEHYDROGENASE"/>
    <property type="match status" value="1"/>
</dbReference>